<evidence type="ECO:0000313" key="1">
    <source>
        <dbReference type="EMBL" id="CAB5508116.1"/>
    </source>
</evidence>
<proteinExistence type="predicted"/>
<evidence type="ECO:0000313" key="2">
    <source>
        <dbReference type="Proteomes" id="UP000626656"/>
    </source>
</evidence>
<dbReference type="EMBL" id="CAHJWF010000532">
    <property type="protein sequence ID" value="CAB5508116.1"/>
    <property type="molecule type" value="Genomic_DNA"/>
</dbReference>
<reference evidence="1 2" key="1">
    <citation type="submission" date="2020-05" db="EMBL/GenBank/DDBJ databases">
        <authorList>
            <person name="Petersen J."/>
            <person name="Sayavedra L."/>
        </authorList>
    </citation>
    <scope>NUCLEOTIDE SEQUENCE [LARGE SCALE GENOMIC DNA]</scope>
    <source>
        <strain evidence="1">B azoricus SOX ET2 1586I</strain>
    </source>
</reference>
<comment type="caution">
    <text evidence="1">The sequence shown here is derived from an EMBL/GenBank/DDBJ whole genome shotgun (WGS) entry which is preliminary data.</text>
</comment>
<keyword evidence="2" id="KW-1185">Reference proteome</keyword>
<name>A0ABM8MBI5_9GAMM</name>
<accession>A0ABM8MBI5</accession>
<dbReference type="Proteomes" id="UP000626656">
    <property type="component" value="Unassembled WGS sequence"/>
</dbReference>
<sequence length="174" mass="20628">MEYVNILCQFVRGDLTNEKFEKYICDNQLIESNIGNELYQSLIKENFKDRNAVTDIKSVINNFLLNNHPPKCKCCFIRNLDRSGFGSDFSENIFLHLKKTKDKGKKYWWISLYECNTCHQGWLVAQDENYDDFYFMRLDSVKIQDIESNNWPIIFDNYNSLSTIVSTSSRFSDY</sequence>
<organism evidence="1 2">
    <name type="scientific">Bathymodiolus thermophilus thioautotrophic gill symbiont</name>
    <dbReference type="NCBI Taxonomy" id="2360"/>
    <lineage>
        <taxon>Bacteria</taxon>
        <taxon>Pseudomonadati</taxon>
        <taxon>Pseudomonadota</taxon>
        <taxon>Gammaproteobacteria</taxon>
        <taxon>sulfur-oxidizing symbionts</taxon>
    </lineage>
</organism>
<dbReference type="RefSeq" id="WP_202784695.1">
    <property type="nucleotide sequence ID" value="NZ_CAHJWF010000532.1"/>
</dbReference>
<gene>
    <name evidence="1" type="ORF">AZO1586I_2391</name>
</gene>
<protein>
    <submittedName>
        <fullName evidence="1">Uncharacterized protein</fullName>
    </submittedName>
</protein>